<keyword evidence="11" id="KW-0804">Transcription</keyword>
<dbReference type="InterPro" id="IPR001005">
    <property type="entry name" value="SANT/Myb"/>
</dbReference>
<dbReference type="GO" id="GO:0016887">
    <property type="term" value="F:ATP hydrolysis activity"/>
    <property type="evidence" value="ECO:0007669"/>
    <property type="project" value="TreeGrafter"/>
</dbReference>
<dbReference type="CDD" id="cd17997">
    <property type="entry name" value="DEXHc_SMARCA1_SMARCA5"/>
    <property type="match status" value="1"/>
</dbReference>
<evidence type="ECO:0000256" key="3">
    <source>
        <dbReference type="ARBA" id="ARBA00022553"/>
    </source>
</evidence>
<feature type="compositionally biased region" description="Acidic residues" evidence="14">
    <location>
        <begin position="1059"/>
        <end position="1068"/>
    </location>
</feature>
<dbReference type="FunFam" id="1.10.10.60:FF:000022">
    <property type="entry name" value="ISWI chromatin-remodeling complex ATPase CHR11 isoform A"/>
    <property type="match status" value="1"/>
</dbReference>
<sequence>MAPSKSQLPDSETSSVADTPMTDGPEYVRPHRPSFGHLNRPVDDTPDYTDSDTNPNTTASSVAGDSPQLDGRKKRSEAFQLRKSILGKKHGQLDESKEDDTLRRFRYLLGLTDLFRHFIDASPNPKIREVLQQIDQENAEEEAKARKVVSRKGGAAGANKRKTEQEEDAELLRDEKRGTASQTVFRESPAFIKGGEMRDYQVAGLNWLISLHENGISGILADEMGLGKTLQTISFLGYLRHICGIKGPHLITVPKSTLDNWHREFKKWTPDVDVLVLQGAKDDRHALINERLIDEKFDVCITSYEMILREKSHLKKFAWEYIIVDEAHRIKNEESSLAQIIRMFSSRNRLLITGTPLQNNLHELWALLNFLLPDVFGDSEAFDSWFSSQNADQDTVVQQLHRVLRPFLLRRVKSDVEKSLLPKKEVNLYVGMSEMQVKWYKKILEKDIDAVNGAGGKRESKTRLLNIVMQLRKCCNHPYLFEGAEPGPPYTTDEHLVFNSGKMLILDKILKRMKEEGSRVLIFSQMSRVLDILEDYCVFRGHQYCRIDGGTAHEDRIAAIDEYNKPGSEKFVFLLTTRAGGLGINLTSANIVILYDSDWNPQADLQAMDRAHRIGQTKQVVVFRFVTENAIEEKVLERAAQKLRLDQLVIQQGRAQQQAKQAASKDELLTMIQHGAEKVFETKGSTGELDDIDEILRRGEARTAELSAKYEKLGIDDLQKFSSENAYEWNGEDFTNRRKDISLHWINPSKRERKEQSYSMDKYYKQALSTGGRPADTKPKIPRAPKQVAVHDWQFFPPGLQELQEKETAYYHKEIGFKVPLTEGTEEDLSDREADQRLAQNEIDNAEPLTEEEKQRKAEMQEHGFGNWNRRDFQQFINGSAKFGRTNYEGIATEVDSKEPDEIEKYAKVFWKRYTEIAEFDKYIKNIEAGEEKLRKTERQRKMLRKKMEMYRVPLQQLKINYTVSTTNKKVYTEEEDRFLLVMLDKYGVDGEGLYERIRDEIRESPLFRFDWFFLSRTPVEIGRRCTTLLNTVSREFGETEEKLTNGHGPGKGRGRDRDDDEDEENDSEAAPVKKKAKNGIVVCTR</sequence>
<dbReference type="InterPro" id="IPR009057">
    <property type="entry name" value="Homeodomain-like_sf"/>
</dbReference>
<dbReference type="FunFam" id="3.40.50.300:FF:000082">
    <property type="entry name" value="ISWI chromatin remodeling complex ATPase ISW1"/>
    <property type="match status" value="1"/>
</dbReference>
<keyword evidence="13" id="KW-0175">Coiled coil</keyword>
<dbReference type="GO" id="GO:0005524">
    <property type="term" value="F:ATP binding"/>
    <property type="evidence" value="ECO:0007669"/>
    <property type="project" value="UniProtKB-KW"/>
</dbReference>
<feature type="compositionally biased region" description="Polar residues" evidence="14">
    <location>
        <begin position="1"/>
        <end position="17"/>
    </location>
</feature>
<dbReference type="InterPro" id="IPR044754">
    <property type="entry name" value="Isw1/2_DEXHc"/>
</dbReference>
<dbReference type="AlphaFoldDB" id="A0A0D2IDU7"/>
<dbReference type="GeneID" id="27714574"/>
<dbReference type="InterPro" id="IPR027417">
    <property type="entry name" value="P-loop_NTPase"/>
</dbReference>
<evidence type="ECO:0000256" key="9">
    <source>
        <dbReference type="ARBA" id="ARBA00022853"/>
    </source>
</evidence>
<feature type="domain" description="Helicase C-terminal" evidence="16">
    <location>
        <begin position="505"/>
        <end position="656"/>
    </location>
</feature>
<dbReference type="CDD" id="cd00167">
    <property type="entry name" value="SANT"/>
    <property type="match status" value="1"/>
</dbReference>
<dbReference type="OrthoDB" id="5857104at2759"/>
<keyword evidence="6" id="KW-0378">Hydrolase</keyword>
<evidence type="ECO:0000256" key="10">
    <source>
        <dbReference type="ARBA" id="ARBA00023015"/>
    </source>
</evidence>
<evidence type="ECO:0000256" key="12">
    <source>
        <dbReference type="ARBA" id="ARBA00023242"/>
    </source>
</evidence>
<dbReference type="PROSITE" id="PS51194">
    <property type="entry name" value="HELICASE_CTER"/>
    <property type="match status" value="1"/>
</dbReference>
<keyword evidence="3" id="KW-0597">Phosphoprotein</keyword>
<evidence type="ECO:0008006" key="20">
    <source>
        <dbReference type="Google" id="ProtNLM"/>
    </source>
</evidence>
<dbReference type="Gene3D" id="3.40.50.300">
    <property type="entry name" value="P-loop containing nucleotide triphosphate hydrolases"/>
    <property type="match status" value="1"/>
</dbReference>
<feature type="region of interest" description="Disordered" evidence="14">
    <location>
        <begin position="1040"/>
        <end position="1086"/>
    </location>
</feature>
<proteinExistence type="inferred from homology"/>
<protein>
    <recommendedName>
        <fullName evidence="20">Adenosinetriphosphatase</fullName>
    </recommendedName>
</protein>
<dbReference type="PANTHER" id="PTHR45623">
    <property type="entry name" value="CHROMODOMAIN-HELICASE-DNA-BINDING PROTEIN 3-RELATED-RELATED"/>
    <property type="match status" value="1"/>
</dbReference>
<feature type="compositionally biased region" description="Polar residues" evidence="14">
    <location>
        <begin position="51"/>
        <end position="63"/>
    </location>
</feature>
<dbReference type="Proteomes" id="UP000053411">
    <property type="component" value="Unassembled WGS sequence"/>
</dbReference>
<keyword evidence="5" id="KW-0547">Nucleotide-binding</keyword>
<evidence type="ECO:0000259" key="17">
    <source>
        <dbReference type="PROSITE" id="PS51293"/>
    </source>
</evidence>
<dbReference type="GO" id="GO:0034728">
    <property type="term" value="P:nucleosome organization"/>
    <property type="evidence" value="ECO:0007669"/>
    <property type="project" value="TreeGrafter"/>
</dbReference>
<feature type="region of interest" description="Disordered" evidence="14">
    <location>
        <begin position="145"/>
        <end position="175"/>
    </location>
</feature>
<dbReference type="GO" id="GO:0042393">
    <property type="term" value="F:histone binding"/>
    <property type="evidence" value="ECO:0007669"/>
    <property type="project" value="TreeGrafter"/>
</dbReference>
<keyword evidence="9" id="KW-0156">Chromatin regulator</keyword>
<keyword evidence="7" id="KW-0347">Helicase</keyword>
<keyword evidence="4" id="KW-0677">Repeat</keyword>
<comment type="similarity">
    <text evidence="2">Belongs to the SNF2/RAD54 helicase family. ISWI subfamily.</text>
</comment>
<evidence type="ECO:0000256" key="1">
    <source>
        <dbReference type="ARBA" id="ARBA00004123"/>
    </source>
</evidence>
<dbReference type="GO" id="GO:0004386">
    <property type="term" value="F:helicase activity"/>
    <property type="evidence" value="ECO:0007669"/>
    <property type="project" value="UniProtKB-KW"/>
</dbReference>
<feature type="coiled-coil region" evidence="13">
    <location>
        <begin position="920"/>
        <end position="947"/>
    </location>
</feature>
<feature type="domain" description="SANT" evidence="17">
    <location>
        <begin position="863"/>
        <end position="915"/>
    </location>
</feature>
<evidence type="ECO:0000256" key="13">
    <source>
        <dbReference type="SAM" id="Coils"/>
    </source>
</evidence>
<evidence type="ECO:0000256" key="4">
    <source>
        <dbReference type="ARBA" id="ARBA00022737"/>
    </source>
</evidence>
<dbReference type="InterPro" id="IPR001650">
    <property type="entry name" value="Helicase_C-like"/>
</dbReference>
<dbReference type="InterPro" id="IPR038718">
    <property type="entry name" value="SNF2-like_sf"/>
</dbReference>
<dbReference type="Pfam" id="PF09111">
    <property type="entry name" value="SLIDE"/>
    <property type="match status" value="1"/>
</dbReference>
<keyword evidence="12" id="KW-0539">Nucleus</keyword>
<evidence type="ECO:0000313" key="19">
    <source>
        <dbReference type="Proteomes" id="UP000053411"/>
    </source>
</evidence>
<dbReference type="GO" id="GO:0003677">
    <property type="term" value="F:DNA binding"/>
    <property type="evidence" value="ECO:0007669"/>
    <property type="project" value="InterPro"/>
</dbReference>
<dbReference type="InterPro" id="IPR014001">
    <property type="entry name" value="Helicase_ATP-bd"/>
</dbReference>
<dbReference type="GO" id="GO:0031010">
    <property type="term" value="C:ISWI-type complex"/>
    <property type="evidence" value="ECO:0007669"/>
    <property type="project" value="UniProtKB-ARBA"/>
</dbReference>
<dbReference type="Pfam" id="PF09110">
    <property type="entry name" value="HAND"/>
    <property type="match status" value="1"/>
</dbReference>
<dbReference type="GO" id="GO:0045944">
    <property type="term" value="P:positive regulation of transcription by RNA polymerase II"/>
    <property type="evidence" value="ECO:0007669"/>
    <property type="project" value="UniProtKB-ARBA"/>
</dbReference>
<feature type="domain" description="Helicase ATP-binding" evidence="15">
    <location>
        <begin position="209"/>
        <end position="374"/>
    </location>
</feature>
<dbReference type="RefSeq" id="XP_016629434.1">
    <property type="nucleotide sequence ID" value="XM_016779324.1"/>
</dbReference>
<name>A0A0D2IDU7_9EURO</name>
<dbReference type="Gene3D" id="1.10.1040.30">
    <property type="entry name" value="ISWI, HAND domain"/>
    <property type="match status" value="1"/>
</dbReference>
<dbReference type="PANTHER" id="PTHR45623:SF49">
    <property type="entry name" value="SWI_SNF-RELATED MATRIX-ASSOCIATED ACTIN-DEPENDENT REGULATOR OF CHROMATIN SUBFAMILY A MEMBER 5"/>
    <property type="match status" value="1"/>
</dbReference>
<dbReference type="InterPro" id="IPR036306">
    <property type="entry name" value="ISWI_HAND-dom_sf"/>
</dbReference>
<dbReference type="PROSITE" id="PS51293">
    <property type="entry name" value="SANT"/>
    <property type="match status" value="1"/>
</dbReference>
<dbReference type="Gene3D" id="1.10.10.60">
    <property type="entry name" value="Homeodomain-like"/>
    <property type="match status" value="2"/>
</dbReference>
<dbReference type="SUPFAM" id="SSF101224">
    <property type="entry name" value="HAND domain of the nucleosome remodeling ATPase ISWI"/>
    <property type="match status" value="1"/>
</dbReference>
<dbReference type="FunFam" id="1.10.1040.30:FF:000003">
    <property type="entry name" value="ISWI chromatin-remodeling complex ATPase ISW2"/>
    <property type="match status" value="1"/>
</dbReference>
<evidence type="ECO:0000259" key="15">
    <source>
        <dbReference type="PROSITE" id="PS51192"/>
    </source>
</evidence>
<evidence type="ECO:0000256" key="11">
    <source>
        <dbReference type="ARBA" id="ARBA00023163"/>
    </source>
</evidence>
<keyword evidence="10" id="KW-0805">Transcription regulation</keyword>
<evidence type="ECO:0000259" key="16">
    <source>
        <dbReference type="PROSITE" id="PS51194"/>
    </source>
</evidence>
<comment type="subcellular location">
    <subcellularLocation>
        <location evidence="1">Nucleus</location>
    </subcellularLocation>
</comment>
<keyword evidence="19" id="KW-1185">Reference proteome</keyword>
<dbReference type="SMART" id="SM00717">
    <property type="entry name" value="SANT"/>
    <property type="match status" value="2"/>
</dbReference>
<dbReference type="Gene3D" id="1.20.5.1190">
    <property type="entry name" value="iswi atpase"/>
    <property type="match status" value="1"/>
</dbReference>
<dbReference type="CDD" id="cd18793">
    <property type="entry name" value="SF2_C_SNF"/>
    <property type="match status" value="1"/>
</dbReference>
<dbReference type="Gene3D" id="3.40.50.10810">
    <property type="entry name" value="Tandem AAA-ATPase domain"/>
    <property type="match status" value="1"/>
</dbReference>
<organism evidence="18 19">
    <name type="scientific">Fonsecaea multimorphosa CBS 102226</name>
    <dbReference type="NCBI Taxonomy" id="1442371"/>
    <lineage>
        <taxon>Eukaryota</taxon>
        <taxon>Fungi</taxon>
        <taxon>Dikarya</taxon>
        <taxon>Ascomycota</taxon>
        <taxon>Pezizomycotina</taxon>
        <taxon>Eurotiomycetes</taxon>
        <taxon>Chaetothyriomycetidae</taxon>
        <taxon>Chaetothyriales</taxon>
        <taxon>Herpotrichiellaceae</taxon>
        <taxon>Fonsecaea</taxon>
    </lineage>
</organism>
<dbReference type="SUPFAM" id="SSF46689">
    <property type="entry name" value="Homeodomain-like"/>
    <property type="match status" value="2"/>
</dbReference>
<dbReference type="SMART" id="SM00490">
    <property type="entry name" value="HELICc"/>
    <property type="match status" value="1"/>
</dbReference>
<evidence type="ECO:0000313" key="18">
    <source>
        <dbReference type="EMBL" id="KIX95311.1"/>
    </source>
</evidence>
<reference evidence="18 19" key="1">
    <citation type="submission" date="2015-01" db="EMBL/GenBank/DDBJ databases">
        <title>The Genome Sequence of Fonsecaea multimorphosa CBS 102226.</title>
        <authorList>
            <consortium name="The Broad Institute Genomics Platform"/>
            <person name="Cuomo C."/>
            <person name="de Hoog S."/>
            <person name="Gorbushina A."/>
            <person name="Stielow B."/>
            <person name="Teixiera M."/>
            <person name="Abouelleil A."/>
            <person name="Chapman S.B."/>
            <person name="Priest M."/>
            <person name="Young S.K."/>
            <person name="Wortman J."/>
            <person name="Nusbaum C."/>
            <person name="Birren B."/>
        </authorList>
    </citation>
    <scope>NUCLEOTIDE SEQUENCE [LARGE SCALE GENOMIC DNA]</scope>
    <source>
        <strain evidence="18 19">CBS 102226</strain>
    </source>
</reference>
<dbReference type="InterPro" id="IPR017884">
    <property type="entry name" value="SANT_dom"/>
</dbReference>
<dbReference type="GO" id="GO:0031491">
    <property type="term" value="F:nucleosome binding"/>
    <property type="evidence" value="ECO:0007669"/>
    <property type="project" value="InterPro"/>
</dbReference>
<evidence type="ECO:0000256" key="6">
    <source>
        <dbReference type="ARBA" id="ARBA00022801"/>
    </source>
</evidence>
<evidence type="ECO:0000256" key="5">
    <source>
        <dbReference type="ARBA" id="ARBA00022741"/>
    </source>
</evidence>
<evidence type="ECO:0000256" key="2">
    <source>
        <dbReference type="ARBA" id="ARBA00009687"/>
    </source>
</evidence>
<dbReference type="SUPFAM" id="SSF52540">
    <property type="entry name" value="P-loop containing nucleoside triphosphate hydrolases"/>
    <property type="match status" value="2"/>
</dbReference>
<feature type="region of interest" description="Disordered" evidence="14">
    <location>
        <begin position="1"/>
        <end position="76"/>
    </location>
</feature>
<dbReference type="VEuPathDB" id="FungiDB:Z520_08828"/>
<evidence type="ECO:0000256" key="8">
    <source>
        <dbReference type="ARBA" id="ARBA00022840"/>
    </source>
</evidence>
<dbReference type="STRING" id="1442371.A0A0D2IDU7"/>
<dbReference type="InterPro" id="IPR015195">
    <property type="entry name" value="SLIDE"/>
</dbReference>
<dbReference type="InterPro" id="IPR000330">
    <property type="entry name" value="SNF2_N"/>
</dbReference>
<dbReference type="Pfam" id="PF00271">
    <property type="entry name" value="Helicase_C"/>
    <property type="match status" value="1"/>
</dbReference>
<evidence type="ECO:0000256" key="7">
    <source>
        <dbReference type="ARBA" id="ARBA00022806"/>
    </source>
</evidence>
<dbReference type="InterPro" id="IPR049730">
    <property type="entry name" value="SNF2/RAD54-like_C"/>
</dbReference>
<accession>A0A0D2IDU7</accession>
<dbReference type="PROSITE" id="PS51192">
    <property type="entry name" value="HELICASE_ATP_BIND_1"/>
    <property type="match status" value="1"/>
</dbReference>
<dbReference type="FunFam" id="1.10.10.60:FF:000234">
    <property type="entry name" value="ISWI chromatin-remodeling complex ATPase ISW2"/>
    <property type="match status" value="1"/>
</dbReference>
<dbReference type="GO" id="GO:0140658">
    <property type="term" value="F:ATP-dependent chromatin remodeler activity"/>
    <property type="evidence" value="ECO:0007669"/>
    <property type="project" value="TreeGrafter"/>
</dbReference>
<dbReference type="FunFam" id="3.40.50.10810:FF:000002">
    <property type="entry name" value="ISWI chromatin-remodeling complex ATPase CHR11 isoform A"/>
    <property type="match status" value="1"/>
</dbReference>
<dbReference type="EMBL" id="KN848082">
    <property type="protein sequence ID" value="KIX95311.1"/>
    <property type="molecule type" value="Genomic_DNA"/>
</dbReference>
<keyword evidence="8" id="KW-0067">ATP-binding</keyword>
<dbReference type="InterPro" id="IPR015194">
    <property type="entry name" value="ISWI_HAND-dom"/>
</dbReference>
<dbReference type="SMART" id="SM00487">
    <property type="entry name" value="DEXDc"/>
    <property type="match status" value="1"/>
</dbReference>
<evidence type="ECO:0000256" key="14">
    <source>
        <dbReference type="SAM" id="MobiDB-lite"/>
    </source>
</evidence>
<dbReference type="Pfam" id="PF00176">
    <property type="entry name" value="SNF2-rel_dom"/>
    <property type="match status" value="1"/>
</dbReference>
<gene>
    <name evidence="18" type="ORF">Z520_08828</name>
</gene>